<dbReference type="KEGG" id="hru:Halru_1784"/>
<accession>L0IC40</accession>
<gene>
    <name evidence="2" type="ordered locus">Halru_1784</name>
</gene>
<dbReference type="OrthoDB" id="199238at2157"/>
<dbReference type="Pfam" id="PF24366">
    <property type="entry name" value="DUF7522"/>
    <property type="match status" value="1"/>
</dbReference>
<sequence>MSDRRVDELYAVVTDRFGDGLRSVAAYGEDGIEIRYMRDDVESLYDAEDHGRVFRTLRLEAMDRPTQESLFVHDELRCTYRVFDGATEMNVATSETAGVLVSVDATLAVELRETTDAILDALDSDDGDATASLNEDGGPTAEETSADVE</sequence>
<evidence type="ECO:0000256" key="1">
    <source>
        <dbReference type="SAM" id="MobiDB-lite"/>
    </source>
</evidence>
<dbReference type="AlphaFoldDB" id="L0IC40"/>
<dbReference type="eggNOG" id="arCOG07569">
    <property type="taxonomic scope" value="Archaea"/>
</dbReference>
<dbReference type="HOGENOM" id="CLU_1745518_0_0_2"/>
<dbReference type="InterPro" id="IPR055944">
    <property type="entry name" value="DUF7522"/>
</dbReference>
<name>L0IC40_HALRX</name>
<keyword evidence="3" id="KW-1185">Reference proteome</keyword>
<dbReference type="RefSeq" id="WP_015301013.1">
    <property type="nucleotide sequence ID" value="NC_019964.1"/>
</dbReference>
<dbReference type="GeneID" id="14377243"/>
<dbReference type="Proteomes" id="UP000010846">
    <property type="component" value="Chromosome"/>
</dbReference>
<evidence type="ECO:0000313" key="3">
    <source>
        <dbReference type="Proteomes" id="UP000010846"/>
    </source>
</evidence>
<proteinExistence type="predicted"/>
<dbReference type="EMBL" id="CP003050">
    <property type="protein sequence ID" value="AGB16383.1"/>
    <property type="molecule type" value="Genomic_DNA"/>
</dbReference>
<protein>
    <recommendedName>
        <fullName evidence="4">Roadblock/LAMTOR2 domain-containing protein</fullName>
    </recommendedName>
</protein>
<evidence type="ECO:0000313" key="2">
    <source>
        <dbReference type="EMBL" id="AGB16383.1"/>
    </source>
</evidence>
<organism evidence="2 3">
    <name type="scientific">Halovivax ruber (strain DSM 18193 / JCM 13892 / XH-70)</name>
    <dbReference type="NCBI Taxonomy" id="797302"/>
    <lineage>
        <taxon>Archaea</taxon>
        <taxon>Methanobacteriati</taxon>
        <taxon>Methanobacteriota</taxon>
        <taxon>Stenosarchaea group</taxon>
        <taxon>Halobacteria</taxon>
        <taxon>Halobacteriales</taxon>
        <taxon>Natrialbaceae</taxon>
        <taxon>Halovivax</taxon>
    </lineage>
</organism>
<evidence type="ECO:0008006" key="4">
    <source>
        <dbReference type="Google" id="ProtNLM"/>
    </source>
</evidence>
<reference evidence="2" key="1">
    <citation type="submission" date="2011-09" db="EMBL/GenBank/DDBJ databases">
        <title>Complete sequence of Halovivax ruber XH-70.</title>
        <authorList>
            <consortium name="US DOE Joint Genome Institute"/>
            <person name="Lucas S."/>
            <person name="Han J."/>
            <person name="Lapidus A."/>
            <person name="Cheng J.-F."/>
            <person name="Goodwin L."/>
            <person name="Pitluck S."/>
            <person name="Peters L."/>
            <person name="Mikhailova N."/>
            <person name="Davenport K."/>
            <person name="Detter J.C."/>
            <person name="Han C."/>
            <person name="Tapia R."/>
            <person name="Land M."/>
            <person name="Hauser L."/>
            <person name="Kyrpides N."/>
            <person name="Ivanova N."/>
            <person name="Pagani I."/>
            <person name="Sproer C."/>
            <person name="Anderson I."/>
            <person name="Woyke T."/>
        </authorList>
    </citation>
    <scope>NUCLEOTIDE SEQUENCE</scope>
    <source>
        <strain evidence="2">XH-70</strain>
    </source>
</reference>
<feature type="region of interest" description="Disordered" evidence="1">
    <location>
        <begin position="123"/>
        <end position="149"/>
    </location>
</feature>